<sequence>MSSDSCPEESTSSKLREVSEPVSGAADEGPITIQGEVLGVTEVSEPHEAVAGSDGLSSIGEEEPVLIELPGVIVPDNRDEDVSNKGLNTSRGEGPDEGSKLPVVVSLDDLEGEVGDEAPSVFAREEPSNDEGFEQHGASALNVVIETLVLELLEVEPRSGLEESSSLGFEVAYVEMAIAINEMDFEPLLESTGQMTT</sequence>
<dbReference type="HOGENOM" id="CLU_1385867_0_0_1"/>
<proteinExistence type="predicted"/>
<reference evidence="3" key="1">
    <citation type="journal article" date="2013" name="Science">
        <title>The Amborella genome and the evolution of flowering plants.</title>
        <authorList>
            <consortium name="Amborella Genome Project"/>
        </authorList>
    </citation>
    <scope>NUCLEOTIDE SEQUENCE [LARGE SCALE GENOMIC DNA]</scope>
</reference>
<feature type="compositionally biased region" description="Low complexity" evidence="1">
    <location>
        <begin position="1"/>
        <end position="13"/>
    </location>
</feature>
<evidence type="ECO:0000313" key="3">
    <source>
        <dbReference type="Proteomes" id="UP000017836"/>
    </source>
</evidence>
<evidence type="ECO:0000313" key="2">
    <source>
        <dbReference type="EMBL" id="ERM97306.1"/>
    </source>
</evidence>
<keyword evidence="3" id="KW-1185">Reference proteome</keyword>
<dbReference type="AlphaFoldDB" id="W1NNJ1"/>
<protein>
    <submittedName>
        <fullName evidence="2">Uncharacterized protein</fullName>
    </submittedName>
</protein>
<feature type="region of interest" description="Disordered" evidence="1">
    <location>
        <begin position="1"/>
        <end position="35"/>
    </location>
</feature>
<organism evidence="2 3">
    <name type="scientific">Amborella trichopoda</name>
    <dbReference type="NCBI Taxonomy" id="13333"/>
    <lineage>
        <taxon>Eukaryota</taxon>
        <taxon>Viridiplantae</taxon>
        <taxon>Streptophyta</taxon>
        <taxon>Embryophyta</taxon>
        <taxon>Tracheophyta</taxon>
        <taxon>Spermatophyta</taxon>
        <taxon>Magnoliopsida</taxon>
        <taxon>Amborellales</taxon>
        <taxon>Amborellaceae</taxon>
        <taxon>Amborella</taxon>
    </lineage>
</organism>
<accession>W1NNJ1</accession>
<name>W1NNJ1_AMBTC</name>
<feature type="region of interest" description="Disordered" evidence="1">
    <location>
        <begin position="70"/>
        <end position="101"/>
    </location>
</feature>
<dbReference type="EMBL" id="KI396509">
    <property type="protein sequence ID" value="ERM97306.1"/>
    <property type="molecule type" value="Genomic_DNA"/>
</dbReference>
<dbReference type="Proteomes" id="UP000017836">
    <property type="component" value="Unassembled WGS sequence"/>
</dbReference>
<dbReference type="Gramene" id="ERM97306">
    <property type="protein sequence ID" value="ERM97306"/>
    <property type="gene ID" value="AMTR_s00073p00035340"/>
</dbReference>
<evidence type="ECO:0000256" key="1">
    <source>
        <dbReference type="SAM" id="MobiDB-lite"/>
    </source>
</evidence>
<gene>
    <name evidence="2" type="ORF">AMTR_s00073p00035340</name>
</gene>